<feature type="active site" evidence="6">
    <location>
        <position position="996"/>
    </location>
</feature>
<gene>
    <name evidence="11" type="ORF">DMAD_10122</name>
</gene>
<dbReference type="PANTHER" id="PTHR12450:SF22">
    <property type="entry name" value="EXTRACELLULAR SERINE_THREONINE PROTEIN CG31145"/>
    <property type="match status" value="1"/>
</dbReference>
<feature type="binding site" evidence="8">
    <location>
        <position position="1016"/>
    </location>
    <ligand>
        <name>Mn(2+)</name>
        <dbReference type="ChEBI" id="CHEBI:29035"/>
    </ligand>
</feature>
<feature type="binding site" evidence="8">
    <location>
        <position position="845"/>
    </location>
    <ligand>
        <name>Mn(2+)</name>
        <dbReference type="ChEBI" id="CHEBI:29035"/>
    </ligand>
</feature>
<protein>
    <submittedName>
        <fullName evidence="11">Extracellular serine/threonine protein5</fullName>
    </submittedName>
</protein>
<keyword evidence="7" id="KW-0067">ATP-binding</keyword>
<evidence type="ECO:0000256" key="1">
    <source>
        <dbReference type="ARBA" id="ARBA00004555"/>
    </source>
</evidence>
<dbReference type="AlphaFoldDB" id="A0AAU9F8G2"/>
<keyword evidence="8" id="KW-0479">Metal-binding</keyword>
<reference evidence="11 12" key="1">
    <citation type="submission" date="2024-02" db="EMBL/GenBank/DDBJ databases">
        <title>A chromosome-level genome assembly of Drosophila madeirensis, a fruit fly species endemic to Madeira island.</title>
        <authorList>
            <person name="Tomihara K."/>
            <person name="Llopart A."/>
            <person name="Yamamoto D."/>
        </authorList>
    </citation>
    <scope>NUCLEOTIDE SEQUENCE [LARGE SCALE GENOMIC DNA]</scope>
    <source>
        <strain evidence="11 12">RF1</strain>
    </source>
</reference>
<feature type="compositionally biased region" description="Low complexity" evidence="9">
    <location>
        <begin position="323"/>
        <end position="337"/>
    </location>
</feature>
<name>A0AAU9F8G2_DROMD</name>
<keyword evidence="4" id="KW-1015">Disulfide bond</keyword>
<dbReference type="GO" id="GO:0046872">
    <property type="term" value="F:metal ion binding"/>
    <property type="evidence" value="ECO:0007669"/>
    <property type="project" value="UniProtKB-KW"/>
</dbReference>
<keyword evidence="7" id="KW-0547">Nucleotide-binding</keyword>
<feature type="compositionally biased region" description="Low complexity" evidence="9">
    <location>
        <begin position="173"/>
        <end position="193"/>
    </location>
</feature>
<dbReference type="InterPro" id="IPR009581">
    <property type="entry name" value="FAM20_C"/>
</dbReference>
<feature type="compositionally biased region" description="Low complexity" evidence="9">
    <location>
        <begin position="300"/>
        <end position="313"/>
    </location>
</feature>
<keyword evidence="8" id="KW-0464">Manganese</keyword>
<evidence type="ECO:0000313" key="12">
    <source>
        <dbReference type="Proteomes" id="UP001500889"/>
    </source>
</evidence>
<accession>A0AAU9F8G2</accession>
<feature type="binding site" evidence="7">
    <location>
        <position position="845"/>
    </location>
    <ligand>
        <name>ATP</name>
        <dbReference type="ChEBI" id="CHEBI:30616"/>
    </ligand>
</feature>
<feature type="compositionally biased region" description="Low complexity" evidence="9">
    <location>
        <begin position="364"/>
        <end position="377"/>
    </location>
</feature>
<evidence type="ECO:0000256" key="4">
    <source>
        <dbReference type="ARBA" id="ARBA00023157"/>
    </source>
</evidence>
<comment type="similarity">
    <text evidence="2">Belongs to the FAM20 family.</text>
</comment>
<keyword evidence="3" id="KW-0333">Golgi apparatus</keyword>
<comment type="cofactor">
    <cofactor evidence="8">
        <name>Mn(2+)</name>
        <dbReference type="ChEBI" id="CHEBI:29035"/>
    </cofactor>
</comment>
<dbReference type="EMBL" id="AP029263">
    <property type="protein sequence ID" value="BFF91968.1"/>
    <property type="molecule type" value="Genomic_DNA"/>
</dbReference>
<feature type="compositionally biased region" description="Polar residues" evidence="9">
    <location>
        <begin position="45"/>
        <end position="54"/>
    </location>
</feature>
<feature type="binding site" evidence="7">
    <location>
        <position position="1001"/>
    </location>
    <ligand>
        <name>ATP</name>
        <dbReference type="ChEBI" id="CHEBI:30616"/>
    </ligand>
</feature>
<feature type="compositionally biased region" description="Basic and acidic residues" evidence="9">
    <location>
        <begin position="455"/>
        <end position="472"/>
    </location>
</feature>
<feature type="compositionally biased region" description="Acidic residues" evidence="9">
    <location>
        <begin position="473"/>
        <end position="487"/>
    </location>
</feature>
<sequence>MSLASRMSVKPSGSEIDVSQRHANIRNLFAPSTAQLAKRKEQRQRSQSTVSLQRASLEKDSLRGVSSRQLPRKTNGNGSLDGYGNDYDGYNDGQADGPHMQRQGRGRSGSVALGINQLAMTANQSAVKQCNGVNVYGQDNAGHDELPGAAGISIPGRANNGWHQSAFELAMKQPSAAPTPSSSPYQSQSQYQSHGGGHKNWKSTSQLENFINSEQQQTEQELEMEMELQQDISVDFGNEMTWGKSAEKSLALNHLRTTLPRQPQSQEKHGRFSNVSTASISAYAPQDDDDDKLPLLDLQQPQQQQQQQWQQPRDQWEQRESLHSQSHLTAAAAAQSTPLAERLQRFRYRQQLQLQQKEEEEEQQQQQQAEPQEGVQQRSAYWNNNSNSNIYTDIGVYDSPLLHPSCRPLVGQLSAEQIGVTNLHNHNKSEANSWGTVVGASASIDALGRRYSHDALEQSVPRERTLDQKLQPEELEPDSQPDSEQEEVSPRRRVIIRRRLVRTPRTADASGSEPRVAVPAAASGLGSAKSLGWLSRLRNSFGASDWNSQKAAAPTIRALIQKDTISGSSSNSCPTNPIMAVLRTMKLKERLFISLGATLVLLTLLLIVDVQMDFGVANRHLLQQQHQKIRYGNTNDYDGTAAGAGGMLHEFKRKFLQKSNSSGSKEASTQAAAASQSGGVTSGQDAAAAAAAAAGGSGGAAGPGTGSMLSTRKPTPHDRYVDLQKLLFTDEYSHVIVDNAPDVSVDNPTLAEMLHRKASANASNLERFQLRITKKELYGEQDPLVDAVLRDMIKLPIQHVVQKEGGTQLKLIIEYPNDIKALMKPMRFPRDQQTLPNHFYFTDYERHNAEIAAFHLDRILGFRRAMPVAGRTLNITTEIYQLAEENLLKTFFVSPSLNLCFHGKCSYYCDTSHAICGNPDLLEGSFAAFLPNFESGNRKLWRHPWRRSYHKRKKAQWETDAHYCALVRDIPPYDEGRRLYDLMDMAVFDFLTGNMDRHHYETFKVYGNETFPLHLDHGRGFGRPFHDELSILAPVLQCCVIRKSTLIRLLEFHNGPKTLSQLMSDSLGNDPVNPVLWQPHLDALDRRTGIILQSIRDCIKRNPPGEVDASENDLSS</sequence>
<evidence type="ECO:0000256" key="9">
    <source>
        <dbReference type="SAM" id="MobiDB-lite"/>
    </source>
</evidence>
<feature type="compositionally biased region" description="Low complexity" evidence="9">
    <location>
        <begin position="75"/>
        <end position="93"/>
    </location>
</feature>
<dbReference type="InterPro" id="IPR024869">
    <property type="entry name" value="FAM20"/>
</dbReference>
<keyword evidence="12" id="KW-1185">Reference proteome</keyword>
<evidence type="ECO:0000313" key="11">
    <source>
        <dbReference type="EMBL" id="BFF91968.1"/>
    </source>
</evidence>
<feature type="binding site" evidence="7">
    <location>
        <position position="824"/>
    </location>
    <ligand>
        <name>ATP</name>
        <dbReference type="ChEBI" id="CHEBI:30616"/>
    </ligand>
</feature>
<dbReference type="GO" id="GO:0005524">
    <property type="term" value="F:ATP binding"/>
    <property type="evidence" value="ECO:0007669"/>
    <property type="project" value="UniProtKB-KW"/>
</dbReference>
<feature type="binding site" evidence="7">
    <location>
        <position position="1016"/>
    </location>
    <ligand>
        <name>ATP</name>
        <dbReference type="ChEBI" id="CHEBI:30616"/>
    </ligand>
</feature>
<evidence type="ECO:0000256" key="3">
    <source>
        <dbReference type="ARBA" id="ARBA00023034"/>
    </source>
</evidence>
<feature type="region of interest" description="Disordered" evidence="9">
    <location>
        <begin position="694"/>
        <end position="716"/>
    </location>
</feature>
<dbReference type="PANTHER" id="PTHR12450">
    <property type="entry name" value="DENTIN MATRIX PROTEIN 4 PROTEIN FAM20"/>
    <property type="match status" value="1"/>
</dbReference>
<feature type="region of interest" description="Disordered" evidence="9">
    <location>
        <begin position="455"/>
        <end position="491"/>
    </location>
</feature>
<dbReference type="Pfam" id="PF06702">
    <property type="entry name" value="Fam20C"/>
    <property type="match status" value="1"/>
</dbReference>
<keyword evidence="5" id="KW-0325">Glycoprotein</keyword>
<feature type="region of interest" description="Disordered" evidence="9">
    <location>
        <begin position="171"/>
        <end position="202"/>
    </location>
</feature>
<organism evidence="11 12">
    <name type="scientific">Drosophila madeirensis</name>
    <name type="common">Fruit fly</name>
    <dbReference type="NCBI Taxonomy" id="30013"/>
    <lineage>
        <taxon>Eukaryota</taxon>
        <taxon>Metazoa</taxon>
        <taxon>Ecdysozoa</taxon>
        <taxon>Arthropoda</taxon>
        <taxon>Hexapoda</taxon>
        <taxon>Insecta</taxon>
        <taxon>Pterygota</taxon>
        <taxon>Neoptera</taxon>
        <taxon>Endopterygota</taxon>
        <taxon>Diptera</taxon>
        <taxon>Brachycera</taxon>
        <taxon>Muscomorpha</taxon>
        <taxon>Ephydroidea</taxon>
        <taxon>Drosophilidae</taxon>
        <taxon>Drosophila</taxon>
        <taxon>Sophophora</taxon>
    </lineage>
</organism>
<evidence type="ECO:0000259" key="10">
    <source>
        <dbReference type="Pfam" id="PF06702"/>
    </source>
</evidence>
<feature type="compositionally biased region" description="Polar residues" evidence="9">
    <location>
        <begin position="64"/>
        <end position="74"/>
    </location>
</feature>
<dbReference type="GO" id="GO:0004674">
    <property type="term" value="F:protein serine/threonine kinase activity"/>
    <property type="evidence" value="ECO:0007669"/>
    <property type="project" value="TreeGrafter"/>
</dbReference>
<feature type="region of interest" description="Disordered" evidence="9">
    <location>
        <begin position="354"/>
        <end position="377"/>
    </location>
</feature>
<proteinExistence type="inferred from homology"/>
<dbReference type="CDD" id="cd10314">
    <property type="entry name" value="FAM20_C"/>
    <property type="match status" value="1"/>
</dbReference>
<feature type="region of interest" description="Disordered" evidence="9">
    <location>
        <begin position="1"/>
        <end position="107"/>
    </location>
</feature>
<feature type="compositionally biased region" description="Gly residues" evidence="9">
    <location>
        <begin position="695"/>
        <end position="705"/>
    </location>
</feature>
<feature type="region of interest" description="Disordered" evidence="9">
    <location>
        <begin position="658"/>
        <end position="679"/>
    </location>
</feature>
<evidence type="ECO:0000256" key="7">
    <source>
        <dbReference type="PIRSR" id="PIRSR624869-2"/>
    </source>
</evidence>
<dbReference type="Proteomes" id="UP001500889">
    <property type="component" value="Chromosome O"/>
</dbReference>
<feature type="binding site" evidence="7">
    <location>
        <begin position="927"/>
        <end position="930"/>
    </location>
    <ligand>
        <name>ATP</name>
        <dbReference type="ChEBI" id="CHEBI:30616"/>
    </ligand>
</feature>
<evidence type="ECO:0000256" key="5">
    <source>
        <dbReference type="ARBA" id="ARBA00023180"/>
    </source>
</evidence>
<feature type="binding site" evidence="7">
    <location>
        <position position="808"/>
    </location>
    <ligand>
        <name>ATP</name>
        <dbReference type="ChEBI" id="CHEBI:30616"/>
    </ligand>
</feature>
<evidence type="ECO:0000256" key="6">
    <source>
        <dbReference type="PIRSR" id="PIRSR624869-1"/>
    </source>
</evidence>
<evidence type="ECO:0000256" key="2">
    <source>
        <dbReference type="ARBA" id="ARBA00006557"/>
    </source>
</evidence>
<feature type="compositionally biased region" description="Low complexity" evidence="9">
    <location>
        <begin position="667"/>
        <end position="679"/>
    </location>
</feature>
<comment type="subcellular location">
    <subcellularLocation>
        <location evidence="1">Golgi apparatus</location>
    </subcellularLocation>
</comment>
<feature type="domain" description="FAM20 C-terminal" evidence="10">
    <location>
        <begin position="891"/>
        <end position="1103"/>
    </location>
</feature>
<feature type="region of interest" description="Disordered" evidence="9">
    <location>
        <begin position="300"/>
        <end position="337"/>
    </location>
</feature>
<evidence type="ECO:0000256" key="8">
    <source>
        <dbReference type="PIRSR" id="PIRSR624869-3"/>
    </source>
</evidence>
<dbReference type="GO" id="GO:0005794">
    <property type="term" value="C:Golgi apparatus"/>
    <property type="evidence" value="ECO:0007669"/>
    <property type="project" value="UniProtKB-SubCell"/>
</dbReference>